<evidence type="ECO:0000313" key="4">
    <source>
        <dbReference type="Proteomes" id="UP001219525"/>
    </source>
</evidence>
<comment type="caution">
    <text evidence="3">The sequence shown here is derived from an EMBL/GenBank/DDBJ whole genome shotgun (WGS) entry which is preliminary data.</text>
</comment>
<feature type="region of interest" description="Disordered" evidence="1">
    <location>
        <begin position="680"/>
        <end position="699"/>
    </location>
</feature>
<evidence type="ECO:0000256" key="1">
    <source>
        <dbReference type="SAM" id="MobiDB-lite"/>
    </source>
</evidence>
<name>A0AAD6V4E7_9AGAR</name>
<keyword evidence="2" id="KW-0472">Membrane</keyword>
<gene>
    <name evidence="3" type="ORF">GGX14DRAFT_659827</name>
</gene>
<evidence type="ECO:0000256" key="2">
    <source>
        <dbReference type="SAM" id="Phobius"/>
    </source>
</evidence>
<keyword evidence="2" id="KW-1133">Transmembrane helix</keyword>
<sequence>MTAKIEGDASVSYNSERVTLAEIGVPGLSWPGLITVGPSIVLQGYISGALSISGSAKAGVSYNFKRISMSFGDAGMDPDLSDDPADPVPTQGSEFNLGYEMDLSGDFTVHLVPAVQLGLSIGGGTLLNAQAYIATDISAGVSMNGSVSSTVDNQVCISPHYGANFAAGIRGALPYWQPTPIQHVFFDKQYTVGDTCWSSTSEPTVEGLGDPDFDSDLQRRRIVASDGIIPALPSESPGGTRLKPFHTSLVLAIQAKTGSRKLQQISMQLQRSTPAALSIDLETVDLLNASGIRVADLLLTESRRWQNVYLDIHPSCYKHLTAPGIEFPILEKLTLLVYDPLPVLATLFLGSLPALMDLTLELNTSESRIPSTLDFIWAQLRTCTLTDCCTDDIQHVLPLFSAGTRVCLQNFSWKANAQLTSVHTVVSDLSLHCYEQMAIHTLLDHALTAPCLKRFSIVGPFPFSSLIAFFDRSSCVLTHLNIDHHDNANYVTDLLTLLGTPHACDIVDLGVSLRSFSLPQKLADALATREIIPNLWEDLEEYILELRKRSNKERLQIILFLLEIHPVFNKKLQRQVRRKTPTTHRPSAADSSAYAYTSTPGRRSCAPDAAAHPYVPPPMRAPACVPAATPAAHIAVFPARVAPHPRPHLRATHRAHRPPRREPSAEAYCNRRISVSRCDKPARATHPERRAHGRAAAVPPPAPRRTCLCLASPADFKAKKSKDSVCRITKAGTTHCIACLQLLIRCVRVNIRVGIMAGDFLFLLGSLLRFLLGTVDAFLALAIAFRIALLSCRRMWCGKRVPVHFLKPSGTAPMTLGLPAAMAADLSPLGMVESRDEIGTENWDNEIYSDVPQGEFVDDHIYPRDLSPRVGLPAELVTLKTCVPSTAFGFKPYDYKNTDAMWYFQLKNSGILDGDD</sequence>
<keyword evidence="2" id="KW-0812">Transmembrane</keyword>
<reference evidence="3" key="1">
    <citation type="submission" date="2023-03" db="EMBL/GenBank/DDBJ databases">
        <title>Massive genome expansion in bonnet fungi (Mycena s.s.) driven by repeated elements and novel gene families across ecological guilds.</title>
        <authorList>
            <consortium name="Lawrence Berkeley National Laboratory"/>
            <person name="Harder C.B."/>
            <person name="Miyauchi S."/>
            <person name="Viragh M."/>
            <person name="Kuo A."/>
            <person name="Thoen E."/>
            <person name="Andreopoulos B."/>
            <person name="Lu D."/>
            <person name="Skrede I."/>
            <person name="Drula E."/>
            <person name="Henrissat B."/>
            <person name="Morin E."/>
            <person name="Kohler A."/>
            <person name="Barry K."/>
            <person name="LaButti K."/>
            <person name="Morin E."/>
            <person name="Salamov A."/>
            <person name="Lipzen A."/>
            <person name="Mereny Z."/>
            <person name="Hegedus B."/>
            <person name="Baldrian P."/>
            <person name="Stursova M."/>
            <person name="Weitz H."/>
            <person name="Taylor A."/>
            <person name="Grigoriev I.V."/>
            <person name="Nagy L.G."/>
            <person name="Martin F."/>
            <person name="Kauserud H."/>
        </authorList>
    </citation>
    <scope>NUCLEOTIDE SEQUENCE</scope>
    <source>
        <strain evidence="3">9144</strain>
    </source>
</reference>
<feature type="compositionally biased region" description="Basic and acidic residues" evidence="1">
    <location>
        <begin position="680"/>
        <end position="690"/>
    </location>
</feature>
<dbReference type="Proteomes" id="UP001219525">
    <property type="component" value="Unassembled WGS sequence"/>
</dbReference>
<dbReference type="EMBL" id="JARJCW010000062">
    <property type="protein sequence ID" value="KAJ7200546.1"/>
    <property type="molecule type" value="Genomic_DNA"/>
</dbReference>
<accession>A0AAD6V4E7</accession>
<proteinExistence type="predicted"/>
<protein>
    <submittedName>
        <fullName evidence="3">Uncharacterized protein</fullName>
    </submittedName>
</protein>
<keyword evidence="4" id="KW-1185">Reference proteome</keyword>
<organism evidence="3 4">
    <name type="scientific">Mycena pura</name>
    <dbReference type="NCBI Taxonomy" id="153505"/>
    <lineage>
        <taxon>Eukaryota</taxon>
        <taxon>Fungi</taxon>
        <taxon>Dikarya</taxon>
        <taxon>Basidiomycota</taxon>
        <taxon>Agaricomycotina</taxon>
        <taxon>Agaricomycetes</taxon>
        <taxon>Agaricomycetidae</taxon>
        <taxon>Agaricales</taxon>
        <taxon>Marasmiineae</taxon>
        <taxon>Mycenaceae</taxon>
        <taxon>Mycena</taxon>
    </lineage>
</organism>
<dbReference type="AlphaFoldDB" id="A0AAD6V4E7"/>
<feature type="region of interest" description="Disordered" evidence="1">
    <location>
        <begin position="575"/>
        <end position="600"/>
    </location>
</feature>
<evidence type="ECO:0000313" key="3">
    <source>
        <dbReference type="EMBL" id="KAJ7200546.1"/>
    </source>
</evidence>
<feature type="compositionally biased region" description="Low complexity" evidence="1">
    <location>
        <begin position="588"/>
        <end position="599"/>
    </location>
</feature>
<feature type="transmembrane region" description="Helical" evidence="2">
    <location>
        <begin position="760"/>
        <end position="785"/>
    </location>
</feature>